<evidence type="ECO:0000256" key="12">
    <source>
        <dbReference type="PIRSR" id="PIRSR602124-2"/>
    </source>
</evidence>
<comment type="subcellular location">
    <subcellularLocation>
        <location evidence="1">Mitochondrion inner membrane</location>
        <topology evidence="1">Peripheral membrane protein</topology>
        <orientation evidence="1">Matrix side</orientation>
    </subcellularLocation>
</comment>
<dbReference type="InterPro" id="IPR002124">
    <property type="entry name" value="Cyt_c_oxidase_su5b"/>
</dbReference>
<keyword evidence="4 12" id="KW-0479">Metal-binding</keyword>
<keyword evidence="5" id="KW-0999">Mitochondrion inner membrane</keyword>
<dbReference type="STRING" id="1081105.A0A167CAF1"/>
<dbReference type="GO" id="GO:0045277">
    <property type="term" value="C:respiratory chain complex IV"/>
    <property type="evidence" value="ECO:0007669"/>
    <property type="project" value="InterPro"/>
</dbReference>
<dbReference type="OrthoDB" id="10249250at2759"/>
<keyword evidence="6 12" id="KW-0862">Zinc</keyword>
<dbReference type="OMA" id="DHKPYWM"/>
<dbReference type="GO" id="GO:0006123">
    <property type="term" value="P:mitochondrial electron transport, cytochrome c to oxygen"/>
    <property type="evidence" value="ECO:0007669"/>
    <property type="project" value="InterPro"/>
</dbReference>
<reference evidence="13 14" key="1">
    <citation type="journal article" date="2016" name="Genome Biol. Evol.">
        <title>Divergent and convergent evolution of fungal pathogenicity.</title>
        <authorList>
            <person name="Shang Y."/>
            <person name="Xiao G."/>
            <person name="Zheng P."/>
            <person name="Cen K."/>
            <person name="Zhan S."/>
            <person name="Wang C."/>
        </authorList>
    </citation>
    <scope>NUCLEOTIDE SEQUENCE [LARGE SCALE GENOMIC DNA]</scope>
    <source>
        <strain evidence="13 14">RCEF 4871</strain>
    </source>
</reference>
<dbReference type="CDD" id="cd00924">
    <property type="entry name" value="Cyt_c_Oxidase_Vb"/>
    <property type="match status" value="1"/>
</dbReference>
<dbReference type="GO" id="GO:0046872">
    <property type="term" value="F:metal ion binding"/>
    <property type="evidence" value="ECO:0007669"/>
    <property type="project" value="UniProtKB-KW"/>
</dbReference>
<feature type="binding site" evidence="12">
    <location>
        <position position="197"/>
    </location>
    <ligand>
        <name>Zn(2+)</name>
        <dbReference type="ChEBI" id="CHEBI:29105"/>
    </ligand>
</feature>
<evidence type="ECO:0000256" key="6">
    <source>
        <dbReference type="ARBA" id="ARBA00022833"/>
    </source>
</evidence>
<dbReference type="InterPro" id="IPR036972">
    <property type="entry name" value="Cyt_c_oxidase_su5b_sf"/>
</dbReference>
<organism evidence="13 14">
    <name type="scientific">Metarhizium rileyi (strain RCEF 4871)</name>
    <name type="common">Nomuraea rileyi</name>
    <dbReference type="NCBI Taxonomy" id="1649241"/>
    <lineage>
        <taxon>Eukaryota</taxon>
        <taxon>Fungi</taxon>
        <taxon>Dikarya</taxon>
        <taxon>Ascomycota</taxon>
        <taxon>Pezizomycotina</taxon>
        <taxon>Sordariomycetes</taxon>
        <taxon>Hypocreomycetidae</taxon>
        <taxon>Hypocreales</taxon>
        <taxon>Clavicipitaceae</taxon>
        <taxon>Metarhizium</taxon>
    </lineage>
</organism>
<evidence type="ECO:0000256" key="2">
    <source>
        <dbReference type="ARBA" id="ARBA00004673"/>
    </source>
</evidence>
<evidence type="ECO:0000256" key="1">
    <source>
        <dbReference type="ARBA" id="ARBA00004443"/>
    </source>
</evidence>
<evidence type="ECO:0000313" key="13">
    <source>
        <dbReference type="EMBL" id="OAA40965.1"/>
    </source>
</evidence>
<comment type="caution">
    <text evidence="13">The sequence shown here is derived from an EMBL/GenBank/DDBJ whole genome shotgun (WGS) entry which is preliminary data.</text>
</comment>
<keyword evidence="14" id="KW-1185">Reference proteome</keyword>
<dbReference type="PROSITE" id="PS51359">
    <property type="entry name" value="COX5B_2"/>
    <property type="match status" value="1"/>
</dbReference>
<accession>A0A167CAF1</accession>
<evidence type="ECO:0000256" key="9">
    <source>
        <dbReference type="ARBA" id="ARBA00023136"/>
    </source>
</evidence>
<comment type="pathway">
    <text evidence="2">Energy metabolism; oxidative phosphorylation.</text>
</comment>
<evidence type="ECO:0000256" key="5">
    <source>
        <dbReference type="ARBA" id="ARBA00022792"/>
    </source>
</evidence>
<dbReference type="FunFam" id="2.60.11.10:FF:000003">
    <property type="entry name" value="Cytochrome c oxidase subunit IV"/>
    <property type="match status" value="1"/>
</dbReference>
<comment type="similarity">
    <text evidence="3">Belongs to the cytochrome c oxidase subunit 5B family.</text>
</comment>
<proteinExistence type="inferred from homology"/>
<dbReference type="Proteomes" id="UP000243498">
    <property type="component" value="Unassembled WGS sequence"/>
</dbReference>
<dbReference type="GO" id="GO:0005743">
    <property type="term" value="C:mitochondrial inner membrane"/>
    <property type="evidence" value="ECO:0007669"/>
    <property type="project" value="UniProtKB-SubCell"/>
</dbReference>
<evidence type="ECO:0000256" key="10">
    <source>
        <dbReference type="ARBA" id="ARBA00031366"/>
    </source>
</evidence>
<feature type="binding site" evidence="12">
    <location>
        <position position="173"/>
    </location>
    <ligand>
        <name>Zn(2+)</name>
        <dbReference type="ChEBI" id="CHEBI:29105"/>
    </ligand>
</feature>
<keyword evidence="7" id="KW-0809">Transit peptide</keyword>
<dbReference type="PANTHER" id="PTHR10122">
    <property type="entry name" value="CYTOCHROME C OXIDASE SUBUNIT 5B, MITOCHONDRIAL"/>
    <property type="match status" value="1"/>
</dbReference>
<dbReference type="Pfam" id="PF01215">
    <property type="entry name" value="COX5B"/>
    <property type="match status" value="1"/>
</dbReference>
<keyword evidence="9" id="KW-0472">Membrane</keyword>
<dbReference type="Gene3D" id="2.60.11.10">
    <property type="entry name" value="Cytochrome c oxidase, subunit Vb"/>
    <property type="match status" value="1"/>
</dbReference>
<dbReference type="AlphaFoldDB" id="A0A167CAF1"/>
<evidence type="ECO:0000256" key="3">
    <source>
        <dbReference type="ARBA" id="ARBA00010292"/>
    </source>
</evidence>
<evidence type="ECO:0000313" key="14">
    <source>
        <dbReference type="Proteomes" id="UP000243498"/>
    </source>
</evidence>
<dbReference type="SUPFAM" id="SSF57802">
    <property type="entry name" value="Rubredoxin-like"/>
    <property type="match status" value="1"/>
</dbReference>
<dbReference type="PANTHER" id="PTHR10122:SF0">
    <property type="entry name" value="CYTOCHROME C OXIDASE SUBUNIT 5B, ISOFORM A-RELATED"/>
    <property type="match status" value="1"/>
</dbReference>
<sequence length="240" mass="26581">MEKLGSVQLRLSEVSPFHKSLDTSQSKRQLARIDGNDNMFLQRSAIAAARRAVVSPVIARSFTTSFIRHEAAKGPTTPNEQAAALAGTAQKKVGDYKVLNDIKSEEDLFGPGARPGSVPTDLEQATGLERLEILGKMEGVDIFDMRPLDASRKGTMENPIMVRSAGEEQQAGCTGSPADSHVVTWLGLSKERPIERCPECGSVYKMEYIGPEDDHHHHHAQEFEEPKTFADFVKPEYRYR</sequence>
<protein>
    <recommendedName>
        <fullName evidence="11">Cytochrome c oxidase subunit 4, mitochondrial</fullName>
    </recommendedName>
    <alternativeName>
        <fullName evidence="10">Cytochrome c oxidase polypeptide IV</fullName>
    </alternativeName>
</protein>
<gene>
    <name evidence="13" type="ORF">NOR_05547</name>
</gene>
<dbReference type="EMBL" id="AZHC01000017">
    <property type="protein sequence ID" value="OAA40965.1"/>
    <property type="molecule type" value="Genomic_DNA"/>
</dbReference>
<evidence type="ECO:0000256" key="11">
    <source>
        <dbReference type="ARBA" id="ARBA00070613"/>
    </source>
</evidence>
<evidence type="ECO:0000256" key="8">
    <source>
        <dbReference type="ARBA" id="ARBA00023128"/>
    </source>
</evidence>
<feature type="binding site" evidence="12">
    <location>
        <position position="181"/>
    </location>
    <ligand>
        <name>Zn(2+)</name>
        <dbReference type="ChEBI" id="CHEBI:29105"/>
    </ligand>
</feature>
<keyword evidence="8" id="KW-0496">Mitochondrion</keyword>
<name>A0A167CAF1_METRR</name>
<evidence type="ECO:0000256" key="7">
    <source>
        <dbReference type="ARBA" id="ARBA00022946"/>
    </source>
</evidence>
<evidence type="ECO:0000256" key="4">
    <source>
        <dbReference type="ARBA" id="ARBA00022723"/>
    </source>
</evidence>
<feature type="binding site" evidence="12">
    <location>
        <position position="200"/>
    </location>
    <ligand>
        <name>Zn(2+)</name>
        <dbReference type="ChEBI" id="CHEBI:29105"/>
    </ligand>
</feature>